<dbReference type="PANTHER" id="PTHR34990:SF1">
    <property type="entry name" value="UDP-2,3-DIACYLGLUCOSAMINE HYDROLASE"/>
    <property type="match status" value="1"/>
</dbReference>
<evidence type="ECO:0000259" key="7">
    <source>
        <dbReference type="Pfam" id="PF00149"/>
    </source>
</evidence>
<proteinExistence type="predicted"/>
<organism evidence="8">
    <name type="scientific">marine metagenome</name>
    <dbReference type="NCBI Taxonomy" id="408172"/>
    <lineage>
        <taxon>unclassified sequences</taxon>
        <taxon>metagenomes</taxon>
        <taxon>ecological metagenomes</taxon>
    </lineage>
</organism>
<evidence type="ECO:0000256" key="4">
    <source>
        <dbReference type="ARBA" id="ARBA00022801"/>
    </source>
</evidence>
<dbReference type="CDD" id="cd07398">
    <property type="entry name" value="MPP_YbbF-LpxH"/>
    <property type="match status" value="1"/>
</dbReference>
<dbReference type="GO" id="GO:0008758">
    <property type="term" value="F:UDP-2,3-diacylglucosamine hydrolase activity"/>
    <property type="evidence" value="ECO:0007669"/>
    <property type="project" value="TreeGrafter"/>
</dbReference>
<dbReference type="EMBL" id="UINC01002132">
    <property type="protein sequence ID" value="SUZ93269.1"/>
    <property type="molecule type" value="Genomic_DNA"/>
</dbReference>
<accession>A0A381RQC8</accession>
<dbReference type="Gene3D" id="3.60.21.10">
    <property type="match status" value="1"/>
</dbReference>
<protein>
    <recommendedName>
        <fullName evidence="7">Calcineurin-like phosphoesterase domain-containing protein</fullName>
    </recommendedName>
</protein>
<keyword evidence="1" id="KW-1003">Cell membrane</keyword>
<dbReference type="InterPro" id="IPR029052">
    <property type="entry name" value="Metallo-depent_PP-like"/>
</dbReference>
<dbReference type="PANTHER" id="PTHR34990">
    <property type="entry name" value="UDP-2,3-DIACYLGLUCOSAMINE HYDROLASE-RELATED"/>
    <property type="match status" value="1"/>
</dbReference>
<dbReference type="SUPFAM" id="SSF56300">
    <property type="entry name" value="Metallo-dependent phosphatases"/>
    <property type="match status" value="1"/>
</dbReference>
<evidence type="ECO:0000256" key="6">
    <source>
        <dbReference type="ARBA" id="ARBA00023211"/>
    </source>
</evidence>
<dbReference type="InterPro" id="IPR043461">
    <property type="entry name" value="LpxH-like"/>
</dbReference>
<evidence type="ECO:0000313" key="8">
    <source>
        <dbReference type="EMBL" id="SUZ93269.1"/>
    </source>
</evidence>
<keyword evidence="5" id="KW-0472">Membrane</keyword>
<dbReference type="GO" id="GO:0016020">
    <property type="term" value="C:membrane"/>
    <property type="evidence" value="ECO:0007669"/>
    <property type="project" value="GOC"/>
</dbReference>
<dbReference type="GO" id="GO:0046872">
    <property type="term" value="F:metal ion binding"/>
    <property type="evidence" value="ECO:0007669"/>
    <property type="project" value="UniProtKB-KW"/>
</dbReference>
<evidence type="ECO:0000256" key="5">
    <source>
        <dbReference type="ARBA" id="ARBA00023136"/>
    </source>
</evidence>
<dbReference type="GO" id="GO:0009245">
    <property type="term" value="P:lipid A biosynthetic process"/>
    <property type="evidence" value="ECO:0007669"/>
    <property type="project" value="TreeGrafter"/>
</dbReference>
<reference evidence="8" key="1">
    <citation type="submission" date="2018-05" db="EMBL/GenBank/DDBJ databases">
        <authorList>
            <person name="Lanie J.A."/>
            <person name="Ng W.-L."/>
            <person name="Kazmierczak K.M."/>
            <person name="Andrzejewski T.M."/>
            <person name="Davidsen T.M."/>
            <person name="Wayne K.J."/>
            <person name="Tettelin H."/>
            <person name="Glass J.I."/>
            <person name="Rusch D."/>
            <person name="Podicherti R."/>
            <person name="Tsui H.-C.T."/>
            <person name="Winkler M.E."/>
        </authorList>
    </citation>
    <scope>NUCLEOTIDE SEQUENCE</scope>
</reference>
<keyword evidence="4" id="KW-0378">Hydrolase</keyword>
<dbReference type="InterPro" id="IPR004843">
    <property type="entry name" value="Calcineurin-like_PHP"/>
</dbReference>
<evidence type="ECO:0000256" key="3">
    <source>
        <dbReference type="ARBA" id="ARBA00022723"/>
    </source>
</evidence>
<keyword evidence="3" id="KW-0479">Metal-binding</keyword>
<evidence type="ECO:0000256" key="1">
    <source>
        <dbReference type="ARBA" id="ARBA00022475"/>
    </source>
</evidence>
<gene>
    <name evidence="8" type="ORF">METZ01_LOCUS46123</name>
</gene>
<feature type="domain" description="Calcineurin-like phosphoesterase" evidence="7">
    <location>
        <begin position="3"/>
        <end position="208"/>
    </location>
</feature>
<keyword evidence="6" id="KW-0464">Manganese</keyword>
<name>A0A381RQC8_9ZZZZ</name>
<dbReference type="Pfam" id="PF00149">
    <property type="entry name" value="Metallophos"/>
    <property type="match status" value="1"/>
</dbReference>
<evidence type="ECO:0000256" key="2">
    <source>
        <dbReference type="ARBA" id="ARBA00022519"/>
    </source>
</evidence>
<sequence length="245" mass="29227">MQLPIYFFGDTHFKLQKSSQEDKKIEKFSQFLRTISEENNKGSLFIMGDLFDYYFEYKNKTPEYYKEIFTSLKDIRQKGFDIYFIAGNHDYWIGDHLKSHVEDCFLNDTTVEANNKKFYITHGDGILSWDKSYRLLRCILRSKLFIILFSLLPEKMAIKIAKKISHERKDSHYLDQEKINRIHNELDSFAQQKINQGFKYVIMGHYHHSYQKKLNNGELILLGECDEKNYNYAVFDGGKLEIKNF</sequence>
<dbReference type="AlphaFoldDB" id="A0A381RQC8"/>
<keyword evidence="2" id="KW-0997">Cell inner membrane</keyword>